<accession>A0A327JP88</accession>
<dbReference type="OrthoDB" id="323914at2"/>
<protein>
    <submittedName>
        <fullName evidence="1">Uncharacterized protein</fullName>
    </submittedName>
</protein>
<name>A0A327JP88_9HYPH</name>
<keyword evidence="2" id="KW-1185">Reference proteome</keyword>
<dbReference type="AlphaFoldDB" id="A0A327JP88"/>
<organism evidence="1 2">
    <name type="scientific">Rhodobium orientis</name>
    <dbReference type="NCBI Taxonomy" id="34017"/>
    <lineage>
        <taxon>Bacteria</taxon>
        <taxon>Pseudomonadati</taxon>
        <taxon>Pseudomonadota</taxon>
        <taxon>Alphaproteobacteria</taxon>
        <taxon>Hyphomicrobiales</taxon>
        <taxon>Rhodobiaceae</taxon>
        <taxon>Rhodobium</taxon>
    </lineage>
</organism>
<evidence type="ECO:0000313" key="2">
    <source>
        <dbReference type="Proteomes" id="UP000249299"/>
    </source>
</evidence>
<dbReference type="EMBL" id="NPEV01000027">
    <property type="protein sequence ID" value="RAI26692.1"/>
    <property type="molecule type" value="Genomic_DNA"/>
</dbReference>
<comment type="caution">
    <text evidence="1">The sequence shown here is derived from an EMBL/GenBank/DDBJ whole genome shotgun (WGS) entry which is preliminary data.</text>
</comment>
<evidence type="ECO:0000313" key="1">
    <source>
        <dbReference type="EMBL" id="RAI26692.1"/>
    </source>
</evidence>
<reference evidence="1 2" key="1">
    <citation type="submission" date="2017-07" db="EMBL/GenBank/DDBJ databases">
        <title>Draft Genome Sequences of Select Purple Nonsulfur Bacteria.</title>
        <authorList>
            <person name="Lasarre B."/>
            <person name="Mckinlay J.B."/>
        </authorList>
    </citation>
    <scope>NUCLEOTIDE SEQUENCE [LARGE SCALE GENOMIC DNA]</scope>
    <source>
        <strain evidence="1 2">DSM 11290</strain>
    </source>
</reference>
<sequence>MATSTTEAMTVRRRPGAFAAFMACLFLLISLSAPLATSARADDYSDGAHPDRWITFHEITKACSGECGFQIYAGRFVDDSMKSIFGLKGFTPIWDWTWADSGIVAAAVSRPIVSLKDYAEIEGELGIAKRFGDATSEEVWGALFFRWKWFPWNKFVKTSIAVSTGLNYARKLDQLEVAQAGNHEGSKLLHFLTPEIALSMPEHPQYELVFRFHHRSGGKHFLLGDTKIFNSTAGGAQYATVGLRYRF</sequence>
<dbReference type="Proteomes" id="UP000249299">
    <property type="component" value="Unassembled WGS sequence"/>
</dbReference>
<proteinExistence type="predicted"/>
<dbReference type="RefSeq" id="WP_111434832.1">
    <property type="nucleotide sequence ID" value="NZ_JACIGG010000026.1"/>
</dbReference>
<gene>
    <name evidence="1" type="ORF">CH339_13175</name>
</gene>